<accession>A0AAF0UFM0</accession>
<name>A0AAF0UFM0_SOLVR</name>
<reference evidence="1" key="1">
    <citation type="submission" date="2023-08" db="EMBL/GenBank/DDBJ databases">
        <title>A de novo genome assembly of Solanum verrucosum Schlechtendal, a Mexican diploid species geographically isolated from the other diploid A-genome species in potato relatives.</title>
        <authorList>
            <person name="Hosaka K."/>
        </authorList>
    </citation>
    <scope>NUCLEOTIDE SEQUENCE</scope>
    <source>
        <tissue evidence="1">Young leaves</tissue>
    </source>
</reference>
<dbReference type="Proteomes" id="UP001234989">
    <property type="component" value="Chromosome 9"/>
</dbReference>
<proteinExistence type="predicted"/>
<gene>
    <name evidence="1" type="ORF">MTR67_038678</name>
</gene>
<protein>
    <submittedName>
        <fullName evidence="1">Uncharacterized protein</fullName>
    </submittedName>
</protein>
<dbReference type="EMBL" id="CP133620">
    <property type="protein sequence ID" value="WMV45293.1"/>
    <property type="molecule type" value="Genomic_DNA"/>
</dbReference>
<evidence type="ECO:0000313" key="2">
    <source>
        <dbReference type="Proteomes" id="UP001234989"/>
    </source>
</evidence>
<evidence type="ECO:0000313" key="1">
    <source>
        <dbReference type="EMBL" id="WMV45293.1"/>
    </source>
</evidence>
<sequence>MAGNLVLSSPLGPSAC</sequence>
<dbReference type="AlphaFoldDB" id="A0AAF0UFM0"/>
<keyword evidence="2" id="KW-1185">Reference proteome</keyword>
<organism evidence="1 2">
    <name type="scientific">Solanum verrucosum</name>
    <dbReference type="NCBI Taxonomy" id="315347"/>
    <lineage>
        <taxon>Eukaryota</taxon>
        <taxon>Viridiplantae</taxon>
        <taxon>Streptophyta</taxon>
        <taxon>Embryophyta</taxon>
        <taxon>Tracheophyta</taxon>
        <taxon>Spermatophyta</taxon>
        <taxon>Magnoliopsida</taxon>
        <taxon>eudicotyledons</taxon>
        <taxon>Gunneridae</taxon>
        <taxon>Pentapetalae</taxon>
        <taxon>asterids</taxon>
        <taxon>lamiids</taxon>
        <taxon>Solanales</taxon>
        <taxon>Solanaceae</taxon>
        <taxon>Solanoideae</taxon>
        <taxon>Solaneae</taxon>
        <taxon>Solanum</taxon>
    </lineage>
</organism>